<feature type="compositionally biased region" description="Pro residues" evidence="1">
    <location>
        <begin position="151"/>
        <end position="170"/>
    </location>
</feature>
<gene>
    <name evidence="3" type="ORF">O181_080464</name>
</gene>
<dbReference type="Proteomes" id="UP000765509">
    <property type="component" value="Unassembled WGS sequence"/>
</dbReference>
<keyword evidence="4" id="KW-1185">Reference proteome</keyword>
<evidence type="ECO:0000313" key="4">
    <source>
        <dbReference type="Proteomes" id="UP000765509"/>
    </source>
</evidence>
<protein>
    <recommendedName>
        <fullName evidence="2">Retroviral polymerase SH3-like domain-containing protein</fullName>
    </recommendedName>
</protein>
<feature type="domain" description="Retroviral polymerase SH3-like" evidence="2">
    <location>
        <begin position="38"/>
        <end position="93"/>
    </location>
</feature>
<sequence length="217" mass="23966">MATYVLNCTPVASIHYQTPFELLFSKKPKMPNLHLFGCLVYINIDKCNISSKLGPRANKGLFLGYLEGHKNFKVFNFDTVKYKVTHDCMFLDDCPGYPHFSNKASPAPISPFYLENDLLIRRNHGISVNPSSSKPVHCTSTTPISSLSPLEPVPCTSPPDSPIPPSPASKPPDDPCFTGLRAGELDKNLPKGWVMDYAPLVSRNDISSSINKDNILN</sequence>
<comment type="caution">
    <text evidence="3">The sequence shown here is derived from an EMBL/GenBank/DDBJ whole genome shotgun (WGS) entry which is preliminary data.</text>
</comment>
<dbReference type="Pfam" id="PF25597">
    <property type="entry name" value="SH3_retrovirus"/>
    <property type="match status" value="1"/>
</dbReference>
<proteinExistence type="predicted"/>
<evidence type="ECO:0000256" key="1">
    <source>
        <dbReference type="SAM" id="MobiDB-lite"/>
    </source>
</evidence>
<dbReference type="OrthoDB" id="6776856at2759"/>
<feature type="region of interest" description="Disordered" evidence="1">
    <location>
        <begin position="130"/>
        <end position="183"/>
    </location>
</feature>
<accession>A0A9Q3FKG0</accession>
<dbReference type="EMBL" id="AVOT02045387">
    <property type="protein sequence ID" value="MBW0540749.1"/>
    <property type="molecule type" value="Genomic_DNA"/>
</dbReference>
<dbReference type="AlphaFoldDB" id="A0A9Q3FKG0"/>
<dbReference type="InterPro" id="IPR057670">
    <property type="entry name" value="SH3_retrovirus"/>
</dbReference>
<organism evidence="3 4">
    <name type="scientific">Austropuccinia psidii MF-1</name>
    <dbReference type="NCBI Taxonomy" id="1389203"/>
    <lineage>
        <taxon>Eukaryota</taxon>
        <taxon>Fungi</taxon>
        <taxon>Dikarya</taxon>
        <taxon>Basidiomycota</taxon>
        <taxon>Pucciniomycotina</taxon>
        <taxon>Pucciniomycetes</taxon>
        <taxon>Pucciniales</taxon>
        <taxon>Sphaerophragmiaceae</taxon>
        <taxon>Austropuccinia</taxon>
    </lineage>
</organism>
<evidence type="ECO:0000313" key="3">
    <source>
        <dbReference type="EMBL" id="MBW0540749.1"/>
    </source>
</evidence>
<reference evidence="3" key="1">
    <citation type="submission" date="2021-03" db="EMBL/GenBank/DDBJ databases">
        <title>Draft genome sequence of rust myrtle Austropuccinia psidii MF-1, a brazilian biotype.</title>
        <authorList>
            <person name="Quecine M.C."/>
            <person name="Pachon D.M.R."/>
            <person name="Bonatelli M.L."/>
            <person name="Correr F.H."/>
            <person name="Franceschini L.M."/>
            <person name="Leite T.F."/>
            <person name="Margarido G.R.A."/>
            <person name="Almeida C.A."/>
            <person name="Ferrarezi J.A."/>
            <person name="Labate C.A."/>
        </authorList>
    </citation>
    <scope>NUCLEOTIDE SEQUENCE</scope>
    <source>
        <strain evidence="3">MF-1</strain>
    </source>
</reference>
<evidence type="ECO:0000259" key="2">
    <source>
        <dbReference type="Pfam" id="PF25597"/>
    </source>
</evidence>
<name>A0A9Q3FKG0_9BASI</name>
<feature type="compositionally biased region" description="Low complexity" evidence="1">
    <location>
        <begin position="139"/>
        <end position="150"/>
    </location>
</feature>